<organism evidence="6 7">
    <name type="scientific">Globodera pallida</name>
    <name type="common">Potato cyst nematode worm</name>
    <name type="synonym">Heterodera pallida</name>
    <dbReference type="NCBI Taxonomy" id="36090"/>
    <lineage>
        <taxon>Eukaryota</taxon>
        <taxon>Metazoa</taxon>
        <taxon>Ecdysozoa</taxon>
        <taxon>Nematoda</taxon>
        <taxon>Chromadorea</taxon>
        <taxon>Rhabditida</taxon>
        <taxon>Tylenchina</taxon>
        <taxon>Tylenchomorpha</taxon>
        <taxon>Tylenchoidea</taxon>
        <taxon>Heteroderidae</taxon>
        <taxon>Heteroderinae</taxon>
        <taxon>Globodera</taxon>
    </lineage>
</organism>
<reference evidence="7" key="2">
    <citation type="submission" date="2016-06" db="UniProtKB">
        <authorList>
            <consortium name="WormBaseParasite"/>
        </authorList>
    </citation>
    <scope>IDENTIFICATION</scope>
</reference>
<dbReference type="Gene3D" id="3.30.200.20">
    <property type="entry name" value="Phosphorylase Kinase, domain 1"/>
    <property type="match status" value="1"/>
</dbReference>
<dbReference type="PROSITE" id="PS00108">
    <property type="entry name" value="PROTEIN_KINASE_ST"/>
    <property type="match status" value="1"/>
</dbReference>
<dbReference type="SMART" id="SM00220">
    <property type="entry name" value="S_TKc"/>
    <property type="match status" value="1"/>
</dbReference>
<feature type="region of interest" description="Disordered" evidence="4">
    <location>
        <begin position="260"/>
        <end position="280"/>
    </location>
</feature>
<proteinExistence type="predicted"/>
<dbReference type="PROSITE" id="PS50011">
    <property type="entry name" value="PROTEIN_KINASE_DOM"/>
    <property type="match status" value="1"/>
</dbReference>
<dbReference type="GO" id="GO:0004674">
    <property type="term" value="F:protein serine/threonine kinase activity"/>
    <property type="evidence" value="ECO:0007669"/>
    <property type="project" value="TreeGrafter"/>
</dbReference>
<dbReference type="Pfam" id="PF00069">
    <property type="entry name" value="Pkinase"/>
    <property type="match status" value="1"/>
</dbReference>
<dbReference type="Gene3D" id="1.10.510.10">
    <property type="entry name" value="Transferase(Phosphotransferase) domain 1"/>
    <property type="match status" value="1"/>
</dbReference>
<evidence type="ECO:0000313" key="7">
    <source>
        <dbReference type="WBParaSite" id="GPLIN_000156300"/>
    </source>
</evidence>
<evidence type="ECO:0000313" key="6">
    <source>
        <dbReference type="Proteomes" id="UP000050741"/>
    </source>
</evidence>
<dbReference type="InterPro" id="IPR008271">
    <property type="entry name" value="Ser/Thr_kinase_AS"/>
</dbReference>
<dbReference type="GO" id="GO:0035556">
    <property type="term" value="P:intracellular signal transduction"/>
    <property type="evidence" value="ECO:0007669"/>
    <property type="project" value="TreeGrafter"/>
</dbReference>
<sequence length="952" mass="105634">MGNEDARLLKNCATKVFSTALLALNNQRNLAQGDFLSSHLFLTASQQRNAQLQPSTSAHIATNCCASAVAYSPQLKEVLEEEHQQQQQQQVQKSDTYRCSLSTKERLVAKAAKCANSRGRKLQQQQQETERGDQQGIHLNSSAFPLNEHFLSVDSTSAQSTAPNQRPAERGGGGNIGRAQCKGRQGAETTTEIMVQAGVQKRSANCVAEDAVVVIPIGHPSGDEPQQKGFLRRQYQCAIFPNTSGTTTAECADNIQSVAVGKESPNDNNDSTIVVNGRTPTGRDQQNNRWLILMEPISALYASIILGAKGRIFRVDDSFAAVLGYDYTNRKKRNLKIGIADSVNSYEVRIRSLASINGVVTLTASGSMYSYNENFFSELLGIHFDDNTTEEGLASASTGGLKDITDVIPKFFEYLEVAHFHIDRHKSEKQPQNDLQNGSSVDTPAFFLPTVSHSSIGRPEIIPGIFYGLAKHADGMMIPVKVEVTSVDSHQQNNGQQLPRLFAVCIGFDRSTDYGISQLSEEDEQQQEEEKKQQPLPSVGSNGAIAATTSPGLAQNQPSDKRGSDANVVSPEQRALTQERAARFSIGGACLRDYVSESVTDLASYGKAQSADDRIMQHGVELKLQGVSLDALEDENNEAVRGEYSKCYDTFQLIGNGAFGSVKLAAHKDTGLLAVSKFICKIKVLPESWVQSPKRANKMVPIEVHLLENLDHPNIVRVLNVFENDHFYQLVMEKCGCGMDLFEFIDHQPKLDEALISYIFRQIVSAVDYLHDKHIVHRDLKDENVIIDQNFGCKLIDFGSAAFFGEGIVFSFFCGTMEYCSPEVLNGNKYLGPEVEMWSLGILLYTLVFFENPFRSSHEIVHAEIELPRDISEGLYQVLSLLLQPDPRSRASVGEIKRHKWLTQRVDPRVYNFKENMSRLRLRCMWLICRITSSRPGQLHVAIWPAFQLLPL</sequence>
<dbReference type="AlphaFoldDB" id="A0A183BLS8"/>
<dbReference type="PROSITE" id="PS00107">
    <property type="entry name" value="PROTEIN_KINASE_ATP"/>
    <property type="match status" value="1"/>
</dbReference>
<dbReference type="PANTHER" id="PTHR24346:SF51">
    <property type="entry name" value="PAS DOMAIN-CONTAINING SERINE_THREONINE-PROTEIN KINASE"/>
    <property type="match status" value="1"/>
</dbReference>
<dbReference type="GO" id="GO:0005524">
    <property type="term" value="F:ATP binding"/>
    <property type="evidence" value="ECO:0007669"/>
    <property type="project" value="UniProtKB-UniRule"/>
</dbReference>
<feature type="compositionally biased region" description="Polar residues" evidence="4">
    <location>
        <begin position="154"/>
        <end position="164"/>
    </location>
</feature>
<dbReference type="Proteomes" id="UP000050741">
    <property type="component" value="Unassembled WGS sequence"/>
</dbReference>
<reference evidence="6" key="1">
    <citation type="submission" date="2014-05" db="EMBL/GenBank/DDBJ databases">
        <title>The genome and life-stage specific transcriptomes of Globodera pallida elucidate key aspects of plant parasitism by a cyst nematode.</title>
        <authorList>
            <person name="Cotton J.A."/>
            <person name="Lilley C.J."/>
            <person name="Jones L.M."/>
            <person name="Kikuchi T."/>
            <person name="Reid A.J."/>
            <person name="Thorpe P."/>
            <person name="Tsai I.J."/>
            <person name="Beasley H."/>
            <person name="Blok V."/>
            <person name="Cock P.J.A."/>
            <person name="Van den Akker S.E."/>
            <person name="Holroyd N."/>
            <person name="Hunt M."/>
            <person name="Mantelin S."/>
            <person name="Naghra H."/>
            <person name="Pain A."/>
            <person name="Palomares-Rius J.E."/>
            <person name="Zarowiecki M."/>
            <person name="Berriman M."/>
            <person name="Jones J.T."/>
            <person name="Urwin P.E."/>
        </authorList>
    </citation>
    <scope>NUCLEOTIDE SEQUENCE [LARGE SCALE GENOMIC DNA]</scope>
    <source>
        <strain evidence="6">Lindley</strain>
    </source>
</reference>
<evidence type="ECO:0000259" key="5">
    <source>
        <dbReference type="PROSITE" id="PS50011"/>
    </source>
</evidence>
<accession>A0A183BLS8</accession>
<dbReference type="GO" id="GO:0045719">
    <property type="term" value="P:negative regulation of glycogen biosynthetic process"/>
    <property type="evidence" value="ECO:0007669"/>
    <property type="project" value="TreeGrafter"/>
</dbReference>
<feature type="compositionally biased region" description="Polar residues" evidence="4">
    <location>
        <begin position="266"/>
        <end position="280"/>
    </location>
</feature>
<dbReference type="InterPro" id="IPR011009">
    <property type="entry name" value="Kinase-like_dom_sf"/>
</dbReference>
<dbReference type="FunFam" id="1.10.510.10:FF:000351">
    <property type="entry name" value="PAS domain-containing serine/threonine-protein kinase"/>
    <property type="match status" value="1"/>
</dbReference>
<feature type="binding site" evidence="3">
    <location>
        <position position="681"/>
    </location>
    <ligand>
        <name>ATP</name>
        <dbReference type="ChEBI" id="CHEBI:30616"/>
    </ligand>
</feature>
<evidence type="ECO:0000256" key="3">
    <source>
        <dbReference type="PROSITE-ProRule" id="PRU10141"/>
    </source>
</evidence>
<dbReference type="PANTHER" id="PTHR24346">
    <property type="entry name" value="MAP/MICROTUBULE AFFINITY-REGULATING KINASE"/>
    <property type="match status" value="1"/>
</dbReference>
<keyword evidence="6" id="KW-1185">Reference proteome</keyword>
<dbReference type="WBParaSite" id="GPLIN_000156300">
    <property type="protein sequence ID" value="GPLIN_000156300"/>
    <property type="gene ID" value="GPLIN_000156300"/>
</dbReference>
<keyword evidence="2 3" id="KW-0067">ATP-binding</keyword>
<dbReference type="SUPFAM" id="SSF56112">
    <property type="entry name" value="Protein kinase-like (PK-like)"/>
    <property type="match status" value="1"/>
</dbReference>
<evidence type="ECO:0000256" key="2">
    <source>
        <dbReference type="ARBA" id="ARBA00022840"/>
    </source>
</evidence>
<feature type="region of interest" description="Disordered" evidence="4">
    <location>
        <begin position="154"/>
        <end position="187"/>
    </location>
</feature>
<keyword evidence="1 3" id="KW-0547">Nucleotide-binding</keyword>
<feature type="compositionally biased region" description="Polar residues" evidence="4">
    <location>
        <begin position="547"/>
        <end position="558"/>
    </location>
</feature>
<dbReference type="GO" id="GO:0005634">
    <property type="term" value="C:nucleus"/>
    <property type="evidence" value="ECO:0007669"/>
    <property type="project" value="TreeGrafter"/>
</dbReference>
<feature type="domain" description="Protein kinase" evidence="5">
    <location>
        <begin position="648"/>
        <end position="902"/>
    </location>
</feature>
<evidence type="ECO:0000256" key="4">
    <source>
        <dbReference type="SAM" id="MobiDB-lite"/>
    </source>
</evidence>
<dbReference type="InterPro" id="IPR000719">
    <property type="entry name" value="Prot_kinase_dom"/>
</dbReference>
<dbReference type="GO" id="GO:0005829">
    <property type="term" value="C:cytosol"/>
    <property type="evidence" value="ECO:0007669"/>
    <property type="project" value="TreeGrafter"/>
</dbReference>
<evidence type="ECO:0000256" key="1">
    <source>
        <dbReference type="ARBA" id="ARBA00022741"/>
    </source>
</evidence>
<dbReference type="InterPro" id="IPR017441">
    <property type="entry name" value="Protein_kinase_ATP_BS"/>
</dbReference>
<name>A0A183BLS8_GLOPA</name>
<feature type="region of interest" description="Disordered" evidence="4">
    <location>
        <begin position="519"/>
        <end position="574"/>
    </location>
</feature>
<protein>
    <submittedName>
        <fullName evidence="7">Protein kinase domain-containing protein</fullName>
    </submittedName>
</protein>